<dbReference type="AlphaFoldDB" id="A0AAE0L7J4"/>
<proteinExistence type="predicted"/>
<protein>
    <submittedName>
        <fullName evidence="2">Uncharacterized protein</fullName>
    </submittedName>
</protein>
<feature type="compositionally biased region" description="Low complexity" evidence="1">
    <location>
        <begin position="55"/>
        <end position="83"/>
    </location>
</feature>
<feature type="region of interest" description="Disordered" evidence="1">
    <location>
        <begin position="1"/>
        <end position="153"/>
    </location>
</feature>
<gene>
    <name evidence="2" type="ORF">CYMTET_17222</name>
</gene>
<evidence type="ECO:0000313" key="3">
    <source>
        <dbReference type="Proteomes" id="UP001190700"/>
    </source>
</evidence>
<evidence type="ECO:0000313" key="2">
    <source>
        <dbReference type="EMBL" id="KAK3274610.1"/>
    </source>
</evidence>
<feature type="compositionally biased region" description="Acidic residues" evidence="1">
    <location>
        <begin position="124"/>
        <end position="136"/>
    </location>
</feature>
<organism evidence="2 3">
    <name type="scientific">Cymbomonas tetramitiformis</name>
    <dbReference type="NCBI Taxonomy" id="36881"/>
    <lineage>
        <taxon>Eukaryota</taxon>
        <taxon>Viridiplantae</taxon>
        <taxon>Chlorophyta</taxon>
        <taxon>Pyramimonadophyceae</taxon>
        <taxon>Pyramimonadales</taxon>
        <taxon>Pyramimonadaceae</taxon>
        <taxon>Cymbomonas</taxon>
    </lineage>
</organism>
<feature type="compositionally biased region" description="Polar residues" evidence="1">
    <location>
        <begin position="28"/>
        <end position="38"/>
    </location>
</feature>
<dbReference type="Proteomes" id="UP001190700">
    <property type="component" value="Unassembled WGS sequence"/>
</dbReference>
<evidence type="ECO:0000256" key="1">
    <source>
        <dbReference type="SAM" id="MobiDB-lite"/>
    </source>
</evidence>
<dbReference type="EMBL" id="LGRX02007629">
    <property type="protein sequence ID" value="KAK3274610.1"/>
    <property type="molecule type" value="Genomic_DNA"/>
</dbReference>
<name>A0AAE0L7J4_9CHLO</name>
<reference evidence="2 3" key="1">
    <citation type="journal article" date="2015" name="Genome Biol. Evol.">
        <title>Comparative Genomics of a Bacterivorous Green Alga Reveals Evolutionary Causalities and Consequences of Phago-Mixotrophic Mode of Nutrition.</title>
        <authorList>
            <person name="Burns J.A."/>
            <person name="Paasch A."/>
            <person name="Narechania A."/>
            <person name="Kim E."/>
        </authorList>
    </citation>
    <scope>NUCLEOTIDE SEQUENCE [LARGE SCALE GENOMIC DNA]</scope>
    <source>
        <strain evidence="2 3">PLY_AMNH</strain>
    </source>
</reference>
<keyword evidence="3" id="KW-1185">Reference proteome</keyword>
<feature type="compositionally biased region" description="Low complexity" evidence="1">
    <location>
        <begin position="1"/>
        <end position="18"/>
    </location>
</feature>
<comment type="caution">
    <text evidence="2">The sequence shown here is derived from an EMBL/GenBank/DDBJ whole genome shotgun (WGS) entry which is preliminary data.</text>
</comment>
<sequence length="224" mass="24213">MGSAASTAKKSKPATPSSEPRAPKKSQLENSTNGTTKPDTPPVSRASGFVSFLQSPFRSSTPTASRSSTPLASSVSPLSSTSPRGKKMSPRSPRGRTTFAALLPTSVQKFSGLSPRTGRKYREEDELEVVELDDMDGISQPVTPQAAKPGTPDQALRDMMEEVDSNRAAESEDVERLLEQHLLQHMHTALDQRKQELTQRMSALGNVPKFAELDAEVIAAPARR</sequence>
<accession>A0AAE0L7J4</accession>